<dbReference type="PANTHER" id="PTHR11941:SF169">
    <property type="entry name" value="(7AS)-7A-METHYL-1,5-DIOXO-2,3,5,6,7,7A-HEXAHYDRO-1H-INDENE-CARBOXYL-COA HYDROLASE"/>
    <property type="match status" value="1"/>
</dbReference>
<dbReference type="KEGG" id="lmoi:VV02_14700"/>
<evidence type="ECO:0000313" key="5">
    <source>
        <dbReference type="Proteomes" id="UP000066480"/>
    </source>
</evidence>
<evidence type="ECO:0000256" key="3">
    <source>
        <dbReference type="ARBA" id="ARBA00023239"/>
    </source>
</evidence>
<accession>A0A0K1JQE6</accession>
<dbReference type="InterPro" id="IPR029045">
    <property type="entry name" value="ClpP/crotonase-like_dom_sf"/>
</dbReference>
<dbReference type="STRING" id="571913.VV02_14700"/>
<dbReference type="PATRIC" id="fig|571913.6.peg.2987"/>
<keyword evidence="3" id="KW-0456">Lyase</keyword>
<dbReference type="RefSeq" id="WP_052597047.1">
    <property type="nucleotide sequence ID" value="NZ_CP011112.1"/>
</dbReference>
<evidence type="ECO:0000256" key="2">
    <source>
        <dbReference type="ARBA" id="ARBA00023098"/>
    </source>
</evidence>
<organism evidence="4 5">
    <name type="scientific">Luteipulveratus mongoliensis</name>
    <dbReference type="NCBI Taxonomy" id="571913"/>
    <lineage>
        <taxon>Bacteria</taxon>
        <taxon>Bacillati</taxon>
        <taxon>Actinomycetota</taxon>
        <taxon>Actinomycetes</taxon>
        <taxon>Micrococcales</taxon>
        <taxon>Dermacoccaceae</taxon>
        <taxon>Luteipulveratus</taxon>
    </lineage>
</organism>
<protein>
    <submittedName>
        <fullName evidence="4">Enoyl-CoA hydratase</fullName>
    </submittedName>
</protein>
<keyword evidence="2" id="KW-0443">Lipid metabolism</keyword>
<dbReference type="Proteomes" id="UP000066480">
    <property type="component" value="Chromosome"/>
</dbReference>
<dbReference type="InterPro" id="IPR001753">
    <property type="entry name" value="Enoyl-CoA_hydra/iso"/>
</dbReference>
<reference evidence="4 5" key="1">
    <citation type="submission" date="2015-03" db="EMBL/GenBank/DDBJ databases">
        <title>Luteipulveratus halotolerans sp. nov., a novel actinobacterium (Dermacoccaceae) from Sarawak, Malaysia.</title>
        <authorList>
            <person name="Juboi H."/>
            <person name="Basik A."/>
            <person name="Shamsul S.S."/>
            <person name="Arnold P."/>
            <person name="Schmitt E.K."/>
            <person name="Sanglier J.-J."/>
            <person name="Yeo T."/>
        </authorList>
    </citation>
    <scope>NUCLEOTIDE SEQUENCE [LARGE SCALE GENOMIC DNA]</scope>
    <source>
        <strain evidence="4 5">MN07-A0370</strain>
    </source>
</reference>
<dbReference type="CDD" id="cd06558">
    <property type="entry name" value="crotonase-like"/>
    <property type="match status" value="1"/>
</dbReference>
<evidence type="ECO:0000256" key="1">
    <source>
        <dbReference type="ARBA" id="ARBA00005254"/>
    </source>
</evidence>
<dbReference type="PANTHER" id="PTHR11941">
    <property type="entry name" value="ENOYL-COA HYDRATASE-RELATED"/>
    <property type="match status" value="1"/>
</dbReference>
<evidence type="ECO:0000313" key="4">
    <source>
        <dbReference type="EMBL" id="AKU18946.1"/>
    </source>
</evidence>
<dbReference type="SUPFAM" id="SSF52096">
    <property type="entry name" value="ClpP/crotonase"/>
    <property type="match status" value="1"/>
</dbReference>
<dbReference type="Gene3D" id="3.90.226.10">
    <property type="entry name" value="2-enoyl-CoA Hydratase, Chain A, domain 1"/>
    <property type="match status" value="1"/>
</dbReference>
<comment type="similarity">
    <text evidence="1">Belongs to the enoyl-CoA hydratase/isomerase family.</text>
</comment>
<dbReference type="EMBL" id="CP011112">
    <property type="protein sequence ID" value="AKU18946.1"/>
    <property type="molecule type" value="Genomic_DNA"/>
</dbReference>
<proteinExistence type="inferred from homology"/>
<dbReference type="GO" id="GO:0006635">
    <property type="term" value="P:fatty acid beta-oxidation"/>
    <property type="evidence" value="ECO:0007669"/>
    <property type="project" value="TreeGrafter"/>
</dbReference>
<keyword evidence="5" id="KW-1185">Reference proteome</keyword>
<name>A0A0K1JQE6_9MICO</name>
<dbReference type="Pfam" id="PF00378">
    <property type="entry name" value="ECH_1"/>
    <property type="match status" value="1"/>
</dbReference>
<dbReference type="AlphaFoldDB" id="A0A0K1JQE6"/>
<sequence>MTSPALTQRPHPRLDVVQDGPILTITLDDEPTRNAQVPSQWLALAHLGRTLSPEVRVVIVRGAGPTFSSGLDRRLLTPDGLPGERSLLEQASAGAESLADEIASYQKGFAIWSEIPVVTIAAVKGHAVGAGFQLALACDLRIVADDAQLIMRETALGLVPDLTGTHQLVRHVGYSRALEVCATGRPIGADEAVDWGLASLKVPTADLDEAARDLADAVIASPPDAIRELKGLLRFAVTSTPEQQHYAERSAQVRLLRALVDQPSRNASS</sequence>
<dbReference type="GO" id="GO:0016829">
    <property type="term" value="F:lyase activity"/>
    <property type="evidence" value="ECO:0007669"/>
    <property type="project" value="UniProtKB-KW"/>
</dbReference>
<gene>
    <name evidence="4" type="ORF">VV02_14700</name>
</gene>